<name>A0A2T1DMN3_9CYAN</name>
<reference evidence="1 2" key="2">
    <citation type="submission" date="2018-03" db="EMBL/GenBank/DDBJ databases">
        <title>The ancient ancestry and fast evolution of plastids.</title>
        <authorList>
            <person name="Moore K.R."/>
            <person name="Magnabosco C."/>
            <person name="Momper L."/>
            <person name="Gold D.A."/>
            <person name="Bosak T."/>
            <person name="Fournier G.P."/>
        </authorList>
    </citation>
    <scope>NUCLEOTIDE SEQUENCE [LARGE SCALE GENOMIC DNA]</scope>
    <source>
        <strain evidence="1 2">ULC007</strain>
    </source>
</reference>
<reference evidence="1 2" key="1">
    <citation type="submission" date="2018-02" db="EMBL/GenBank/DDBJ databases">
        <authorList>
            <person name="Cohen D.B."/>
            <person name="Kent A.D."/>
        </authorList>
    </citation>
    <scope>NUCLEOTIDE SEQUENCE [LARGE SCALE GENOMIC DNA]</scope>
    <source>
        <strain evidence="1 2">ULC007</strain>
    </source>
</reference>
<gene>
    <name evidence="1" type="ORF">C7B65_03830</name>
</gene>
<dbReference type="EMBL" id="PVWG01000002">
    <property type="protein sequence ID" value="PSB21715.1"/>
    <property type="molecule type" value="Genomic_DNA"/>
</dbReference>
<dbReference type="STRING" id="1920490.GCA_001895925_01756"/>
<evidence type="ECO:0000313" key="2">
    <source>
        <dbReference type="Proteomes" id="UP000238634"/>
    </source>
</evidence>
<proteinExistence type="predicted"/>
<protein>
    <submittedName>
        <fullName evidence="1">Uncharacterized protein</fullName>
    </submittedName>
</protein>
<dbReference type="AlphaFoldDB" id="A0A2T1DMN3"/>
<accession>A0A2T1DMN3</accession>
<sequence>MRSLLAMQNDLSNDPEDPALEDVTRWHTFAEIVLGLHKEGIYIHPHQLAEFLLGHGLPVDLCHVPPRLKQRAETVNARYQGDMARLEDTNDPFWHPLVMP</sequence>
<evidence type="ECO:0000313" key="1">
    <source>
        <dbReference type="EMBL" id="PSB21715.1"/>
    </source>
</evidence>
<dbReference type="Proteomes" id="UP000238634">
    <property type="component" value="Unassembled WGS sequence"/>
</dbReference>
<keyword evidence="2" id="KW-1185">Reference proteome</keyword>
<comment type="caution">
    <text evidence="1">The sequence shown here is derived from an EMBL/GenBank/DDBJ whole genome shotgun (WGS) entry which is preliminary data.</text>
</comment>
<organism evidence="1 2">
    <name type="scientific">Phormidesmis priestleyi ULC007</name>
    <dbReference type="NCBI Taxonomy" id="1920490"/>
    <lineage>
        <taxon>Bacteria</taxon>
        <taxon>Bacillati</taxon>
        <taxon>Cyanobacteriota</taxon>
        <taxon>Cyanophyceae</taxon>
        <taxon>Leptolyngbyales</taxon>
        <taxon>Leptolyngbyaceae</taxon>
        <taxon>Phormidesmis</taxon>
    </lineage>
</organism>